<dbReference type="AlphaFoldDB" id="A0A0M3HFE8"/>
<name>A0A0M3HFE8_ASCLU</name>
<dbReference type="Proteomes" id="UP000036681">
    <property type="component" value="Unplaced"/>
</dbReference>
<accession>A0A0M3HFE8</accession>
<evidence type="ECO:0000313" key="1">
    <source>
        <dbReference type="Proteomes" id="UP000036681"/>
    </source>
</evidence>
<sequence>MISSTLFNDREEFVAIFNTAERLIVYSNASALFIDILKILMQPPRQI</sequence>
<evidence type="ECO:0000313" key="2">
    <source>
        <dbReference type="WBParaSite" id="ALUE_0000024301-mRNA-1"/>
    </source>
</evidence>
<reference evidence="2" key="1">
    <citation type="submission" date="2017-02" db="UniProtKB">
        <authorList>
            <consortium name="WormBaseParasite"/>
        </authorList>
    </citation>
    <scope>IDENTIFICATION</scope>
</reference>
<organism evidence="1 2">
    <name type="scientific">Ascaris lumbricoides</name>
    <name type="common">Giant roundworm</name>
    <dbReference type="NCBI Taxonomy" id="6252"/>
    <lineage>
        <taxon>Eukaryota</taxon>
        <taxon>Metazoa</taxon>
        <taxon>Ecdysozoa</taxon>
        <taxon>Nematoda</taxon>
        <taxon>Chromadorea</taxon>
        <taxon>Rhabditida</taxon>
        <taxon>Spirurina</taxon>
        <taxon>Ascaridomorpha</taxon>
        <taxon>Ascaridoidea</taxon>
        <taxon>Ascarididae</taxon>
        <taxon>Ascaris</taxon>
    </lineage>
</organism>
<keyword evidence="1" id="KW-1185">Reference proteome</keyword>
<dbReference type="WBParaSite" id="ALUE_0000024301-mRNA-1">
    <property type="protein sequence ID" value="ALUE_0000024301-mRNA-1"/>
    <property type="gene ID" value="ALUE_0000024301"/>
</dbReference>
<protein>
    <submittedName>
        <fullName evidence="2">Uncharacterized protein</fullName>
    </submittedName>
</protein>
<proteinExistence type="predicted"/>